<evidence type="ECO:0000259" key="6">
    <source>
        <dbReference type="Pfam" id="PF07980"/>
    </source>
</evidence>
<comment type="caution">
    <text evidence="8">The sequence shown here is derived from an EMBL/GenBank/DDBJ whole genome shotgun (WGS) entry which is preliminary data.</text>
</comment>
<keyword evidence="9" id="KW-1185">Reference proteome</keyword>
<dbReference type="PROSITE" id="PS51257">
    <property type="entry name" value="PROKAR_LIPOPROTEIN"/>
    <property type="match status" value="1"/>
</dbReference>
<comment type="similarity">
    <text evidence="2">Belongs to the SusD family.</text>
</comment>
<dbReference type="SUPFAM" id="SSF48452">
    <property type="entry name" value="TPR-like"/>
    <property type="match status" value="1"/>
</dbReference>
<sequence>MKIAMRTYKILIALMLVSSLMISSCKKLDRLPETTLSDANFWNTETDLQNAANRLYEQLVGFSIDNRGDDNVNQSGLNQVSNGNRGVPGTSDDWSNPYKNIFTANNILEKGVKAQVTDAVKNRYFAEARFFRAYNYAALVEKYGDVPLILKTLATDAPELTAPRTERAKVIQAIYDDLDYAATWLPTRATLPALQYGRVTKSAAWALKARVALQEGTRQKFFGESGSAAHLQVAIDAATLVMGQGHTLFANYQGMFTHDGEGPTNTENIFVKLYGNTAALGLTHNTSRDLENGRIAPTRNLIRMFLYRDGLPAFNTDNTPSATKSPLFVNEKDEASYNTILDNRDPRITTLVFRAGEQSYQRPWVPGTSLGSRSAYAGKKGFNAADWTLNNGANVHKPLIRYAEVLLILAEAKFELNNAISDADLNATINVIRTRAGMTVKLTNAFVTANNLSMREEIRRERTVELSLEGFRYTDLLRWKIAETVLPKTLLGAKFNATEWVGTNASSLLLNSDGVLVVEDATKRTFTASKDYLYPVPLQEISLSGGNVKQNPNWN</sequence>
<dbReference type="InterPro" id="IPR033985">
    <property type="entry name" value="SusD-like_N"/>
</dbReference>
<feature type="domain" description="SusD-like N-terminal" evidence="7">
    <location>
        <begin position="91"/>
        <end position="213"/>
    </location>
</feature>
<keyword evidence="4" id="KW-0472">Membrane</keyword>
<evidence type="ECO:0000313" key="9">
    <source>
        <dbReference type="Proteomes" id="UP000295499"/>
    </source>
</evidence>
<evidence type="ECO:0000256" key="2">
    <source>
        <dbReference type="ARBA" id="ARBA00006275"/>
    </source>
</evidence>
<dbReference type="EMBL" id="SNWM01000002">
    <property type="protein sequence ID" value="TDO22690.1"/>
    <property type="molecule type" value="Genomic_DNA"/>
</dbReference>
<evidence type="ECO:0000259" key="7">
    <source>
        <dbReference type="Pfam" id="PF14322"/>
    </source>
</evidence>
<dbReference type="Pfam" id="PF07980">
    <property type="entry name" value="SusD_RagB"/>
    <property type="match status" value="1"/>
</dbReference>
<dbReference type="InterPro" id="IPR011990">
    <property type="entry name" value="TPR-like_helical_dom_sf"/>
</dbReference>
<organism evidence="8 9">
    <name type="scientific">Pedobacter duraquae</name>
    <dbReference type="NCBI Taxonomy" id="425511"/>
    <lineage>
        <taxon>Bacteria</taxon>
        <taxon>Pseudomonadati</taxon>
        <taxon>Bacteroidota</taxon>
        <taxon>Sphingobacteriia</taxon>
        <taxon>Sphingobacteriales</taxon>
        <taxon>Sphingobacteriaceae</taxon>
        <taxon>Pedobacter</taxon>
    </lineage>
</organism>
<evidence type="ECO:0000256" key="5">
    <source>
        <dbReference type="ARBA" id="ARBA00023237"/>
    </source>
</evidence>
<keyword evidence="5" id="KW-0998">Cell outer membrane</keyword>
<accession>A0A4R6IKR8</accession>
<comment type="subcellular location">
    <subcellularLocation>
        <location evidence="1">Cell outer membrane</location>
    </subcellularLocation>
</comment>
<dbReference type="Proteomes" id="UP000295499">
    <property type="component" value="Unassembled WGS sequence"/>
</dbReference>
<gene>
    <name evidence="8" type="ORF">CLV32_1671</name>
</gene>
<reference evidence="8 9" key="1">
    <citation type="submission" date="2019-03" db="EMBL/GenBank/DDBJ databases">
        <title>Genomic Encyclopedia of Archaeal and Bacterial Type Strains, Phase II (KMG-II): from individual species to whole genera.</title>
        <authorList>
            <person name="Goeker M."/>
        </authorList>
    </citation>
    <scope>NUCLEOTIDE SEQUENCE [LARGE SCALE GENOMIC DNA]</scope>
    <source>
        <strain evidence="8 9">DSM 19034</strain>
    </source>
</reference>
<evidence type="ECO:0000256" key="1">
    <source>
        <dbReference type="ARBA" id="ARBA00004442"/>
    </source>
</evidence>
<evidence type="ECO:0000313" key="8">
    <source>
        <dbReference type="EMBL" id="TDO22690.1"/>
    </source>
</evidence>
<protein>
    <submittedName>
        <fullName evidence="8">Putative outer membrane starch-binding protein</fullName>
    </submittedName>
</protein>
<keyword evidence="3" id="KW-0732">Signal</keyword>
<dbReference type="Gene3D" id="1.25.40.390">
    <property type="match status" value="1"/>
</dbReference>
<evidence type="ECO:0000256" key="4">
    <source>
        <dbReference type="ARBA" id="ARBA00023136"/>
    </source>
</evidence>
<dbReference type="GO" id="GO:0009279">
    <property type="term" value="C:cell outer membrane"/>
    <property type="evidence" value="ECO:0007669"/>
    <property type="project" value="UniProtKB-SubCell"/>
</dbReference>
<name>A0A4R6IKR8_9SPHI</name>
<dbReference type="Pfam" id="PF14322">
    <property type="entry name" value="SusD-like_3"/>
    <property type="match status" value="1"/>
</dbReference>
<proteinExistence type="inferred from homology"/>
<evidence type="ECO:0000256" key="3">
    <source>
        <dbReference type="ARBA" id="ARBA00022729"/>
    </source>
</evidence>
<dbReference type="InterPro" id="IPR012944">
    <property type="entry name" value="SusD_RagB_dom"/>
</dbReference>
<dbReference type="AlphaFoldDB" id="A0A4R6IKR8"/>
<feature type="domain" description="RagB/SusD" evidence="6">
    <location>
        <begin position="290"/>
        <end position="554"/>
    </location>
</feature>